<keyword evidence="2" id="KW-1185">Reference proteome</keyword>
<name>A0AAU9UBL7_EUPED</name>
<reference evidence="1" key="1">
    <citation type="submission" date="2022-03" db="EMBL/GenBank/DDBJ databases">
        <authorList>
            <person name="Tunstrom K."/>
        </authorList>
    </citation>
    <scope>NUCLEOTIDE SEQUENCE</scope>
</reference>
<dbReference type="EMBL" id="CAKOGL010000017">
    <property type="protein sequence ID" value="CAH2096991.1"/>
    <property type="molecule type" value="Genomic_DNA"/>
</dbReference>
<dbReference type="Proteomes" id="UP001153954">
    <property type="component" value="Unassembled WGS sequence"/>
</dbReference>
<dbReference type="AlphaFoldDB" id="A0AAU9UBL7"/>
<evidence type="ECO:0000313" key="1">
    <source>
        <dbReference type="EMBL" id="CAH2096991.1"/>
    </source>
</evidence>
<comment type="caution">
    <text evidence="1">The sequence shown here is derived from an EMBL/GenBank/DDBJ whole genome shotgun (WGS) entry which is preliminary data.</text>
</comment>
<protein>
    <submittedName>
        <fullName evidence="1">Uncharacterized protein</fullName>
    </submittedName>
</protein>
<proteinExistence type="predicted"/>
<gene>
    <name evidence="1" type="ORF">EEDITHA_LOCUS12265</name>
</gene>
<organism evidence="1 2">
    <name type="scientific">Euphydryas editha</name>
    <name type="common">Edith's checkerspot</name>
    <dbReference type="NCBI Taxonomy" id="104508"/>
    <lineage>
        <taxon>Eukaryota</taxon>
        <taxon>Metazoa</taxon>
        <taxon>Ecdysozoa</taxon>
        <taxon>Arthropoda</taxon>
        <taxon>Hexapoda</taxon>
        <taxon>Insecta</taxon>
        <taxon>Pterygota</taxon>
        <taxon>Neoptera</taxon>
        <taxon>Endopterygota</taxon>
        <taxon>Lepidoptera</taxon>
        <taxon>Glossata</taxon>
        <taxon>Ditrysia</taxon>
        <taxon>Papilionoidea</taxon>
        <taxon>Nymphalidae</taxon>
        <taxon>Nymphalinae</taxon>
        <taxon>Euphydryas</taxon>
    </lineage>
</organism>
<sequence>MSEFDMDVELESDEENEIQDLEQLNAVLVDDEPCSGTSASQISITTSGCSFSSKYEEYSKIEAVLALNKMCDEKLRRLERILQSRLLQCRQRLSDIQGTENVINDKYDKVETFRYVNCGKPYFKDKANFPAPDNDDTILMAKSEMYDFSNIVAVPGWTVKDKSQFNTLILKLSQEKRKLS</sequence>
<evidence type="ECO:0000313" key="2">
    <source>
        <dbReference type="Proteomes" id="UP001153954"/>
    </source>
</evidence>
<accession>A0AAU9UBL7</accession>